<keyword evidence="2" id="KW-1185">Reference proteome</keyword>
<gene>
    <name evidence="1" type="ORF">NM688_g7517</name>
</gene>
<reference evidence="1" key="1">
    <citation type="submission" date="2022-07" db="EMBL/GenBank/DDBJ databases">
        <title>Genome Sequence of Phlebia brevispora.</title>
        <authorList>
            <person name="Buettner E."/>
        </authorList>
    </citation>
    <scope>NUCLEOTIDE SEQUENCE</scope>
    <source>
        <strain evidence="1">MPL23</strain>
    </source>
</reference>
<accession>A0ACC1S4H2</accession>
<protein>
    <submittedName>
        <fullName evidence="1">Uncharacterized protein</fullName>
    </submittedName>
</protein>
<comment type="caution">
    <text evidence="1">The sequence shown here is derived from an EMBL/GenBank/DDBJ whole genome shotgun (WGS) entry which is preliminary data.</text>
</comment>
<evidence type="ECO:0000313" key="2">
    <source>
        <dbReference type="Proteomes" id="UP001148662"/>
    </source>
</evidence>
<name>A0ACC1S4H2_9APHY</name>
<dbReference type="EMBL" id="JANHOG010001772">
    <property type="protein sequence ID" value="KAJ3531836.1"/>
    <property type="molecule type" value="Genomic_DNA"/>
</dbReference>
<organism evidence="1 2">
    <name type="scientific">Phlebia brevispora</name>
    <dbReference type="NCBI Taxonomy" id="194682"/>
    <lineage>
        <taxon>Eukaryota</taxon>
        <taxon>Fungi</taxon>
        <taxon>Dikarya</taxon>
        <taxon>Basidiomycota</taxon>
        <taxon>Agaricomycotina</taxon>
        <taxon>Agaricomycetes</taxon>
        <taxon>Polyporales</taxon>
        <taxon>Meruliaceae</taxon>
        <taxon>Phlebia</taxon>
    </lineage>
</organism>
<proteinExistence type="predicted"/>
<evidence type="ECO:0000313" key="1">
    <source>
        <dbReference type="EMBL" id="KAJ3531836.1"/>
    </source>
</evidence>
<dbReference type="Proteomes" id="UP001148662">
    <property type="component" value="Unassembled WGS sequence"/>
</dbReference>
<sequence>MDLLERIYTLLTLYACISVVIAIPAFEGISSWSSIGSLVPGLSTLEAIGPRNVEVGGRNYVSIAAPWGSPGNATVKATDYPPLFYVHNGQLWYYHNVTTIWPVNVYNTSLTSRLPLQLKVGTKQEGVRGGDWRWQGTMLFYEQGSATNGGVYYSCQDSNGLNGLFLWLKPSPTPPGCTLFTVHSFSRDLL</sequence>